<name>A0ABU2YG87_9FLAO</name>
<feature type="transmembrane region" description="Helical" evidence="1">
    <location>
        <begin position="68"/>
        <end position="91"/>
    </location>
</feature>
<keyword evidence="1" id="KW-0472">Membrane</keyword>
<keyword evidence="1" id="KW-1133">Transmembrane helix</keyword>
<dbReference type="EMBL" id="JAVRIA010000001">
    <property type="protein sequence ID" value="MDT0557199.1"/>
    <property type="molecule type" value="Genomic_DNA"/>
</dbReference>
<sequence length="92" mass="10756">MGLFKQRANKRFDYKPRYYKGDGNPYEIKHKFDEFRTTVGTNSGIKNKFNKAMDDHKNNPNESANRRVAIIIGLLILIFLVIIEFDLSIFLS</sequence>
<evidence type="ECO:0000256" key="1">
    <source>
        <dbReference type="SAM" id="Phobius"/>
    </source>
</evidence>
<protein>
    <submittedName>
        <fullName evidence="2">Riboflavin synthase subunit beta</fullName>
    </submittedName>
</protein>
<dbReference type="Proteomes" id="UP001259492">
    <property type="component" value="Unassembled WGS sequence"/>
</dbReference>
<organism evidence="2 3">
    <name type="scientific">Microcosmobacter mediterraneus</name>
    <dbReference type="NCBI Taxonomy" id="3075607"/>
    <lineage>
        <taxon>Bacteria</taxon>
        <taxon>Pseudomonadati</taxon>
        <taxon>Bacteroidota</taxon>
        <taxon>Flavobacteriia</taxon>
        <taxon>Flavobacteriales</taxon>
        <taxon>Flavobacteriaceae</taxon>
        <taxon>Microcosmobacter</taxon>
    </lineage>
</organism>
<accession>A0ABU2YG87</accession>
<keyword evidence="3" id="KW-1185">Reference proteome</keyword>
<evidence type="ECO:0000313" key="2">
    <source>
        <dbReference type="EMBL" id="MDT0557199.1"/>
    </source>
</evidence>
<reference evidence="2 3" key="1">
    <citation type="submission" date="2023-09" db="EMBL/GenBank/DDBJ databases">
        <authorList>
            <person name="Rey-Velasco X."/>
        </authorList>
    </citation>
    <scope>NUCLEOTIDE SEQUENCE [LARGE SCALE GENOMIC DNA]</scope>
    <source>
        <strain evidence="2 3">W332</strain>
    </source>
</reference>
<gene>
    <name evidence="2" type="ORF">RM697_00980</name>
</gene>
<keyword evidence="1" id="KW-0812">Transmembrane</keyword>
<evidence type="ECO:0000313" key="3">
    <source>
        <dbReference type="Proteomes" id="UP001259492"/>
    </source>
</evidence>
<dbReference type="RefSeq" id="WP_311425970.1">
    <property type="nucleotide sequence ID" value="NZ_JAVRIA010000001.1"/>
</dbReference>
<comment type="caution">
    <text evidence="2">The sequence shown here is derived from an EMBL/GenBank/DDBJ whole genome shotgun (WGS) entry which is preliminary data.</text>
</comment>
<proteinExistence type="predicted"/>